<sequence>MSLGKLTVNGRQDGFLCDDKPFFWFADTCWSAFTSIAEDDWDYYLTRRAEQGMNVLQVNTLPQWDRCLPDLGIWPYASEDGVHFDWSAPNQEYWDRARRMCQAAVEHGIRPALVLMWCNYVPGTWGSMIAERTGAEVMPRSEVRRHVARVVENLGEFDPVYVVTGDTDFAGDEAIAYYEDALDEVVKRAPEALRTMHINRANRTIPAQYLDRLDFYMFQPGHNYEGQPEAWRLPQDFIANYPKKPMVNSEPCYEQMGASRNVYWRFTAQDCRASVWSSILAGASAGITYGAHGVWNWQTSQSRGSVLGEGFDMPFRWQECLQFAGVWDFGLIEHVLRGLGATAGDDAAAVVPAQELLDDAREAIRVARVGERVVVYLPRTTAVKLKLEGGVTAWNAVAFDLETKRVANLPVASVDGDGEIRVAQHPFEHDALLVVSPAK</sequence>
<proteinExistence type="predicted"/>
<dbReference type="Gene3D" id="3.20.20.80">
    <property type="entry name" value="Glycosidases"/>
    <property type="match status" value="1"/>
</dbReference>
<dbReference type="InterPro" id="IPR017853">
    <property type="entry name" value="GH"/>
</dbReference>
<evidence type="ECO:0000313" key="3">
    <source>
        <dbReference type="Proteomes" id="UP000095454"/>
    </source>
</evidence>
<evidence type="ECO:0000313" key="2">
    <source>
        <dbReference type="EMBL" id="CUP19092.1"/>
    </source>
</evidence>
<dbReference type="EMBL" id="CZAQ01000023">
    <property type="protein sequence ID" value="CUP19092.1"/>
    <property type="molecule type" value="Genomic_DNA"/>
</dbReference>
<dbReference type="PANTHER" id="PTHR37836:SF3">
    <property type="entry name" value="ENDOGLUCANASE"/>
    <property type="match status" value="1"/>
</dbReference>
<feature type="domain" description="Apiosidase-like catalytic" evidence="1">
    <location>
        <begin position="18"/>
        <end position="338"/>
    </location>
</feature>
<dbReference type="SUPFAM" id="SSF51445">
    <property type="entry name" value="(Trans)glycosidases"/>
    <property type="match status" value="1"/>
</dbReference>
<accession>A0A174L4B9</accession>
<dbReference type="AlphaFoldDB" id="A0A174L4B9"/>
<gene>
    <name evidence="2" type="ORF">ERS852514_01342</name>
</gene>
<reference evidence="2 3" key="1">
    <citation type="submission" date="2015-09" db="EMBL/GenBank/DDBJ databases">
        <authorList>
            <consortium name="Pathogen Informatics"/>
        </authorList>
    </citation>
    <scope>NUCLEOTIDE SEQUENCE [LARGE SCALE GENOMIC DNA]</scope>
    <source>
        <strain evidence="2 3">2789STDY5834902</strain>
    </source>
</reference>
<dbReference type="InterPro" id="IPR025277">
    <property type="entry name" value="Apiosidase-like_cat_dom"/>
</dbReference>
<dbReference type="Proteomes" id="UP000095454">
    <property type="component" value="Unassembled WGS sequence"/>
</dbReference>
<evidence type="ECO:0000259" key="1">
    <source>
        <dbReference type="Pfam" id="PF13204"/>
    </source>
</evidence>
<dbReference type="RefSeq" id="WP_055252162.1">
    <property type="nucleotide sequence ID" value="NZ_CABIXX010000023.1"/>
</dbReference>
<protein>
    <submittedName>
        <fullName evidence="2">Putative endoglucanase</fullName>
    </submittedName>
</protein>
<name>A0A174L4B9_9ACTN</name>
<organism evidence="2 3">
    <name type="scientific">Collinsella aerofaciens</name>
    <dbReference type="NCBI Taxonomy" id="74426"/>
    <lineage>
        <taxon>Bacteria</taxon>
        <taxon>Bacillati</taxon>
        <taxon>Actinomycetota</taxon>
        <taxon>Coriobacteriia</taxon>
        <taxon>Coriobacteriales</taxon>
        <taxon>Coriobacteriaceae</taxon>
        <taxon>Collinsella</taxon>
    </lineage>
</organism>
<dbReference type="PANTHER" id="PTHR37836">
    <property type="entry name" value="LMO1036 PROTEIN"/>
    <property type="match status" value="1"/>
</dbReference>
<dbReference type="Pfam" id="PF13204">
    <property type="entry name" value="Apiosidase"/>
    <property type="match status" value="1"/>
</dbReference>